<accession>A0A3A9JGH2</accession>
<evidence type="ECO:0000256" key="1">
    <source>
        <dbReference type="SAM" id="SignalP"/>
    </source>
</evidence>
<name>A0A3A9JGH2_9PROT</name>
<dbReference type="InParanoid" id="A0A3A9JGH2"/>
<dbReference type="RefSeq" id="WP_120639685.1">
    <property type="nucleotide sequence ID" value="NZ_RAQU01000130.1"/>
</dbReference>
<organism evidence="2 5">
    <name type="scientific">Teichococcus wenyumeiae</name>
    <dbReference type="NCBI Taxonomy" id="2478470"/>
    <lineage>
        <taxon>Bacteria</taxon>
        <taxon>Pseudomonadati</taxon>
        <taxon>Pseudomonadota</taxon>
        <taxon>Alphaproteobacteria</taxon>
        <taxon>Acetobacterales</taxon>
        <taxon>Roseomonadaceae</taxon>
        <taxon>Roseomonas</taxon>
    </lineage>
</organism>
<dbReference type="EMBL" id="RFLX01000001">
    <property type="protein sequence ID" value="RMI26904.1"/>
    <property type="molecule type" value="Genomic_DNA"/>
</dbReference>
<evidence type="ECO:0000313" key="4">
    <source>
        <dbReference type="Proteomes" id="UP000274097"/>
    </source>
</evidence>
<sequence>MMTPTRLLPLLALLAACATRPPPIENVVPDTPVQAACRAESRNDPAVKAVLEQLNPGNWANEQRVNHEARVAELRAYRECMRRNGAPLPGGVEAVRPL</sequence>
<evidence type="ECO:0000313" key="5">
    <source>
        <dbReference type="Proteomes" id="UP000278036"/>
    </source>
</evidence>
<dbReference type="Proteomes" id="UP000278036">
    <property type="component" value="Unassembled WGS sequence"/>
</dbReference>
<keyword evidence="1" id="KW-0732">Signal</keyword>
<dbReference type="Proteomes" id="UP000274097">
    <property type="component" value="Unassembled WGS sequence"/>
</dbReference>
<evidence type="ECO:0000313" key="2">
    <source>
        <dbReference type="EMBL" id="RKK02736.1"/>
    </source>
</evidence>
<keyword evidence="2" id="KW-0436">Ligase</keyword>
<evidence type="ECO:0000313" key="3">
    <source>
        <dbReference type="EMBL" id="RMI26904.1"/>
    </source>
</evidence>
<dbReference type="PROSITE" id="PS51257">
    <property type="entry name" value="PROKAR_LIPOPROTEIN"/>
    <property type="match status" value="1"/>
</dbReference>
<reference evidence="2 5" key="1">
    <citation type="submission" date="2018-09" db="EMBL/GenBank/DDBJ databases">
        <title>Roseomonas sp. nov., isolated from feces of Tibetan antelopes in the Qinghai-Tibet plateau, China.</title>
        <authorList>
            <person name="Tian Z."/>
        </authorList>
    </citation>
    <scope>NUCLEOTIDE SEQUENCE [LARGE SCALE GENOMIC DNA]</scope>
    <source>
        <strain evidence="3 4">Z23</strain>
        <strain evidence="2 5">Z24</strain>
    </source>
</reference>
<feature type="chain" id="PRO_5017330261" evidence="1">
    <location>
        <begin position="19"/>
        <end position="98"/>
    </location>
</feature>
<feature type="signal peptide" evidence="1">
    <location>
        <begin position="1"/>
        <end position="18"/>
    </location>
</feature>
<dbReference type="OrthoDB" id="7281550at2"/>
<comment type="caution">
    <text evidence="2">The sequence shown here is derived from an EMBL/GenBank/DDBJ whole genome shotgun (WGS) entry which is preliminary data.</text>
</comment>
<gene>
    <name evidence="2" type="ORF">D6Z83_18230</name>
    <name evidence="3" type="ORF">EBE87_00475</name>
</gene>
<dbReference type="AlphaFoldDB" id="A0A3A9JGH2"/>
<dbReference type="EMBL" id="RAQU01000130">
    <property type="protein sequence ID" value="RKK02736.1"/>
    <property type="molecule type" value="Genomic_DNA"/>
</dbReference>
<keyword evidence="4" id="KW-1185">Reference proteome</keyword>
<protein>
    <submittedName>
        <fullName evidence="2">Phosphoribosylamine--glycine ligase</fullName>
    </submittedName>
</protein>
<proteinExistence type="predicted"/>
<dbReference type="GO" id="GO:0016874">
    <property type="term" value="F:ligase activity"/>
    <property type="evidence" value="ECO:0007669"/>
    <property type="project" value="UniProtKB-KW"/>
</dbReference>